<protein>
    <submittedName>
        <fullName evidence="1">Uncharacterized protein</fullName>
    </submittedName>
</protein>
<reference evidence="1" key="1">
    <citation type="submission" date="2023-09" db="UniProtKB">
        <authorList>
            <consortium name="Ensembl"/>
        </authorList>
    </citation>
    <scope>IDENTIFICATION</scope>
</reference>
<sequence length="59" mass="6382">LEVTGPRTCPDLGEPPSNAISKSSISLVSSLSNSLSKTNSPYFRPLPFDFTFSLKLSFC</sequence>
<dbReference type="GeneTree" id="ENSGT00940000177513"/>
<name>A0A3B4Z7K9_9TELE</name>
<dbReference type="AlphaFoldDB" id="A0A3B4Z7K9"/>
<evidence type="ECO:0000313" key="1">
    <source>
        <dbReference type="Ensembl" id="ENSSPAP00000003336.1"/>
    </source>
</evidence>
<accession>A0A3B4Z7K9</accession>
<dbReference type="Ensembl" id="ENSSPAT00000003394.1">
    <property type="protein sequence ID" value="ENSSPAP00000003336.1"/>
    <property type="gene ID" value="ENSSPAG00000002559.1"/>
</dbReference>
<proteinExistence type="predicted"/>
<organism evidence="1">
    <name type="scientific">Stegastes partitus</name>
    <name type="common">bicolor damselfish</name>
    <dbReference type="NCBI Taxonomy" id="144197"/>
    <lineage>
        <taxon>Eukaryota</taxon>
        <taxon>Metazoa</taxon>
        <taxon>Chordata</taxon>
        <taxon>Craniata</taxon>
        <taxon>Vertebrata</taxon>
        <taxon>Euteleostomi</taxon>
        <taxon>Actinopterygii</taxon>
        <taxon>Neopterygii</taxon>
        <taxon>Teleostei</taxon>
        <taxon>Neoteleostei</taxon>
        <taxon>Acanthomorphata</taxon>
        <taxon>Ovalentaria</taxon>
        <taxon>Pomacentridae</taxon>
        <taxon>Stegastes</taxon>
    </lineage>
</organism>